<name>A0A090VIX9_9FLAO</name>
<evidence type="ECO:0000256" key="1">
    <source>
        <dbReference type="SAM" id="Phobius"/>
    </source>
</evidence>
<protein>
    <submittedName>
        <fullName evidence="2">Uncharacterized protein</fullName>
    </submittedName>
</protein>
<sequence length="47" mass="5421">MYGFSSRWLHRLKTKNNAIAAPINSLTFRFFPLMVVGVLVVVKLQKK</sequence>
<comment type="caution">
    <text evidence="2">The sequence shown here is derived from an EMBL/GenBank/DDBJ whole genome shotgun (WGS) entry which is preliminary data.</text>
</comment>
<evidence type="ECO:0000313" key="2">
    <source>
        <dbReference type="EMBL" id="GAL63309.1"/>
    </source>
</evidence>
<organism evidence="2 3">
    <name type="scientific">Algibacter lectus</name>
    <dbReference type="NCBI Taxonomy" id="221126"/>
    <lineage>
        <taxon>Bacteria</taxon>
        <taxon>Pseudomonadati</taxon>
        <taxon>Bacteroidota</taxon>
        <taxon>Flavobacteriia</taxon>
        <taxon>Flavobacteriales</taxon>
        <taxon>Flavobacteriaceae</taxon>
        <taxon>Algibacter</taxon>
    </lineage>
</organism>
<reference evidence="2 3" key="1">
    <citation type="journal article" date="2014" name="Genome Announc.">
        <title>Draft Genome Sequences of Marine Flavobacterium Algibacter lectus Strains SS8 and NR4.</title>
        <authorList>
            <person name="Takatani N."/>
            <person name="Nakanishi M."/>
            <person name="Meirelles P."/>
            <person name="Mino S."/>
            <person name="Suda W."/>
            <person name="Oshima K."/>
            <person name="Hattori M."/>
            <person name="Ohkuma M."/>
            <person name="Hosokawa M."/>
            <person name="Miyashita K."/>
            <person name="Thompson F.L."/>
            <person name="Niwa A."/>
            <person name="Sawabe T."/>
            <person name="Sawabe T."/>
        </authorList>
    </citation>
    <scope>NUCLEOTIDE SEQUENCE [LARGE SCALE GENOMIC DNA]</scope>
    <source>
        <strain evidence="2 3">JCM 19300</strain>
    </source>
</reference>
<keyword evidence="1" id="KW-0472">Membrane</keyword>
<dbReference type="EMBL" id="BBNQ01000011">
    <property type="protein sequence ID" value="GAL63309.1"/>
    <property type="molecule type" value="Genomic_DNA"/>
</dbReference>
<proteinExistence type="predicted"/>
<feature type="transmembrane region" description="Helical" evidence="1">
    <location>
        <begin position="20"/>
        <end position="42"/>
    </location>
</feature>
<keyword evidence="1" id="KW-1133">Transmembrane helix</keyword>
<dbReference type="AlphaFoldDB" id="A0A090VIX9"/>
<gene>
    <name evidence="2" type="ORF">JCM19300_1655</name>
</gene>
<keyword evidence="1" id="KW-0812">Transmembrane</keyword>
<accession>A0A090VIX9</accession>
<evidence type="ECO:0000313" key="3">
    <source>
        <dbReference type="Proteomes" id="UP000029644"/>
    </source>
</evidence>
<dbReference type="Proteomes" id="UP000029644">
    <property type="component" value="Unassembled WGS sequence"/>
</dbReference>